<dbReference type="Gramene" id="mRNA:HanXRQr2_Chr16g0734141">
    <property type="protein sequence ID" value="CDS:HanXRQr2_Chr16g0734141.1"/>
    <property type="gene ID" value="HanXRQr2_Chr16g0734141"/>
</dbReference>
<name>A0A9K3GXN9_HELAN</name>
<accession>A0A9K3GXN9</accession>
<keyword evidence="2" id="KW-1185">Reference proteome</keyword>
<evidence type="ECO:0000313" key="2">
    <source>
        <dbReference type="Proteomes" id="UP000215914"/>
    </source>
</evidence>
<protein>
    <submittedName>
        <fullName evidence="1">Uncharacterized protein</fullName>
    </submittedName>
</protein>
<dbReference type="Proteomes" id="UP000215914">
    <property type="component" value="Unassembled WGS sequence"/>
</dbReference>
<reference evidence="1" key="1">
    <citation type="journal article" date="2017" name="Nature">
        <title>The sunflower genome provides insights into oil metabolism, flowering and Asterid evolution.</title>
        <authorList>
            <person name="Badouin H."/>
            <person name="Gouzy J."/>
            <person name="Grassa C.J."/>
            <person name="Murat F."/>
            <person name="Staton S.E."/>
            <person name="Cottret L."/>
            <person name="Lelandais-Briere C."/>
            <person name="Owens G.L."/>
            <person name="Carrere S."/>
            <person name="Mayjonade B."/>
            <person name="Legrand L."/>
            <person name="Gill N."/>
            <person name="Kane N.C."/>
            <person name="Bowers J.E."/>
            <person name="Hubner S."/>
            <person name="Bellec A."/>
            <person name="Berard A."/>
            <person name="Berges H."/>
            <person name="Blanchet N."/>
            <person name="Boniface M.C."/>
            <person name="Brunel D."/>
            <person name="Catrice O."/>
            <person name="Chaidir N."/>
            <person name="Claudel C."/>
            <person name="Donnadieu C."/>
            <person name="Faraut T."/>
            <person name="Fievet G."/>
            <person name="Helmstetter N."/>
            <person name="King M."/>
            <person name="Knapp S.J."/>
            <person name="Lai Z."/>
            <person name="Le Paslier M.C."/>
            <person name="Lippi Y."/>
            <person name="Lorenzon L."/>
            <person name="Mandel J.R."/>
            <person name="Marage G."/>
            <person name="Marchand G."/>
            <person name="Marquand E."/>
            <person name="Bret-Mestries E."/>
            <person name="Morien E."/>
            <person name="Nambeesan S."/>
            <person name="Nguyen T."/>
            <person name="Pegot-Espagnet P."/>
            <person name="Pouilly N."/>
            <person name="Raftis F."/>
            <person name="Sallet E."/>
            <person name="Schiex T."/>
            <person name="Thomas J."/>
            <person name="Vandecasteele C."/>
            <person name="Vares D."/>
            <person name="Vear F."/>
            <person name="Vautrin S."/>
            <person name="Crespi M."/>
            <person name="Mangin B."/>
            <person name="Burke J.M."/>
            <person name="Salse J."/>
            <person name="Munos S."/>
            <person name="Vincourt P."/>
            <person name="Rieseberg L.H."/>
            <person name="Langlade N.B."/>
        </authorList>
    </citation>
    <scope>NUCLEOTIDE SEQUENCE</scope>
    <source>
        <tissue evidence="1">Leaves</tissue>
    </source>
</reference>
<sequence>MISLGKNHRSCDRVGGYLGPLILVSGPRGMSDRSIWVYRAHTHEAGAAHSGDYVFQPGARYNFARFESSYTVTHISGLANR</sequence>
<dbReference type="EMBL" id="MNCJ02000331">
    <property type="protein sequence ID" value="KAF5758848.1"/>
    <property type="molecule type" value="Genomic_DNA"/>
</dbReference>
<proteinExistence type="predicted"/>
<evidence type="ECO:0000313" key="1">
    <source>
        <dbReference type="EMBL" id="KAF5758848.1"/>
    </source>
</evidence>
<gene>
    <name evidence="1" type="ORF">HanXRQr2_Chr16g0734141</name>
</gene>
<dbReference type="AlphaFoldDB" id="A0A9K3GXN9"/>
<comment type="caution">
    <text evidence="1">The sequence shown here is derived from an EMBL/GenBank/DDBJ whole genome shotgun (WGS) entry which is preliminary data.</text>
</comment>
<reference evidence="1" key="2">
    <citation type="submission" date="2020-06" db="EMBL/GenBank/DDBJ databases">
        <title>Helianthus annuus Genome sequencing and assembly Release 2.</title>
        <authorList>
            <person name="Gouzy J."/>
            <person name="Langlade N."/>
            <person name="Munos S."/>
        </authorList>
    </citation>
    <scope>NUCLEOTIDE SEQUENCE</scope>
    <source>
        <tissue evidence="1">Leaves</tissue>
    </source>
</reference>
<organism evidence="1 2">
    <name type="scientific">Helianthus annuus</name>
    <name type="common">Common sunflower</name>
    <dbReference type="NCBI Taxonomy" id="4232"/>
    <lineage>
        <taxon>Eukaryota</taxon>
        <taxon>Viridiplantae</taxon>
        <taxon>Streptophyta</taxon>
        <taxon>Embryophyta</taxon>
        <taxon>Tracheophyta</taxon>
        <taxon>Spermatophyta</taxon>
        <taxon>Magnoliopsida</taxon>
        <taxon>eudicotyledons</taxon>
        <taxon>Gunneridae</taxon>
        <taxon>Pentapetalae</taxon>
        <taxon>asterids</taxon>
        <taxon>campanulids</taxon>
        <taxon>Asterales</taxon>
        <taxon>Asteraceae</taxon>
        <taxon>Asteroideae</taxon>
        <taxon>Heliantheae alliance</taxon>
        <taxon>Heliantheae</taxon>
        <taxon>Helianthus</taxon>
    </lineage>
</organism>